<comment type="caution">
    <text evidence="2">The sequence shown here is derived from an EMBL/GenBank/DDBJ whole genome shotgun (WGS) entry which is preliminary data.</text>
</comment>
<name>A0A3L6EYQ8_MAIZE</name>
<protein>
    <submittedName>
        <fullName evidence="2">Uncharacterized protein</fullName>
    </submittedName>
</protein>
<dbReference type="Proteomes" id="UP000251960">
    <property type="component" value="Chromosome 5"/>
</dbReference>
<gene>
    <name evidence="2" type="ORF">Zm00014a_039392</name>
</gene>
<organism evidence="2">
    <name type="scientific">Zea mays</name>
    <name type="common">Maize</name>
    <dbReference type="NCBI Taxonomy" id="4577"/>
    <lineage>
        <taxon>Eukaryota</taxon>
        <taxon>Viridiplantae</taxon>
        <taxon>Streptophyta</taxon>
        <taxon>Embryophyta</taxon>
        <taxon>Tracheophyta</taxon>
        <taxon>Spermatophyta</taxon>
        <taxon>Magnoliopsida</taxon>
        <taxon>Liliopsida</taxon>
        <taxon>Poales</taxon>
        <taxon>Poaceae</taxon>
        <taxon>PACMAD clade</taxon>
        <taxon>Panicoideae</taxon>
        <taxon>Andropogonodae</taxon>
        <taxon>Andropogoneae</taxon>
        <taxon>Tripsacinae</taxon>
        <taxon>Zea</taxon>
    </lineage>
</organism>
<feature type="compositionally biased region" description="Polar residues" evidence="1">
    <location>
        <begin position="18"/>
        <end position="28"/>
    </location>
</feature>
<proteinExistence type="predicted"/>
<evidence type="ECO:0000313" key="2">
    <source>
        <dbReference type="EMBL" id="PWZ24517.1"/>
    </source>
</evidence>
<accession>A0A3L6EYQ8</accession>
<feature type="region of interest" description="Disordered" evidence="1">
    <location>
        <begin position="1"/>
        <end position="30"/>
    </location>
</feature>
<dbReference type="EMBL" id="NCVQ01000006">
    <property type="protein sequence ID" value="PWZ24517.1"/>
    <property type="molecule type" value="Genomic_DNA"/>
</dbReference>
<dbReference type="AlphaFoldDB" id="A0A3L6EYQ8"/>
<evidence type="ECO:0000256" key="1">
    <source>
        <dbReference type="SAM" id="MobiDB-lite"/>
    </source>
</evidence>
<reference evidence="2" key="1">
    <citation type="journal article" date="2018" name="Nat. Genet.">
        <title>Extensive intraspecific gene order and gene structural variations between Mo17 and other maize genomes.</title>
        <authorList>
            <person name="Sun S."/>
            <person name="Zhou Y."/>
            <person name="Chen J."/>
            <person name="Shi J."/>
            <person name="Zhao H."/>
            <person name="Zhao H."/>
            <person name="Song W."/>
            <person name="Zhang M."/>
            <person name="Cui Y."/>
            <person name="Dong X."/>
            <person name="Liu H."/>
            <person name="Ma X."/>
            <person name="Jiao Y."/>
            <person name="Wang B."/>
            <person name="Wei X."/>
            <person name="Stein J.C."/>
            <person name="Glaubitz J.C."/>
            <person name="Lu F."/>
            <person name="Yu G."/>
            <person name="Liang C."/>
            <person name="Fengler K."/>
            <person name="Li B."/>
            <person name="Rafalski A."/>
            <person name="Schnable P.S."/>
            <person name="Ware D.H."/>
            <person name="Buckler E.S."/>
            <person name="Lai J."/>
        </authorList>
    </citation>
    <scope>NUCLEOTIDE SEQUENCE [LARGE SCALE GENOMIC DNA]</scope>
    <source>
        <tissue evidence="2">Seedling</tissue>
    </source>
</reference>
<sequence>MEGGQREAGEPSLKMHSSVESALGTASNPCMHKNCLLGGSSLELLAGATEQTAGLVSKETIMLDSLRDGRLEETQSEDGQLEQDSLWDDRLEETHSEDGQLEQVALLSPQQSAGPLKSNGPMQQEEGTLGPVTHSDVGPLGQVTLISPQHSVGPLETDRPVSPQCQSCRMHPNVYGTSLKVYSRRRQRVSVGQVDAQDVSPSKQQFFEMVSKKIGCLLPTPKAKKRREPAIPSQGLRRSRWVAGLGAEHIPQIPRARILVMKAIHNTSDTNQLNSALMMSTFGTGQDKDKDVSFVITAHGNEGGQSREKVST</sequence>